<dbReference type="AlphaFoldDB" id="A0A5C3MRI2"/>
<gene>
    <name evidence="1" type="ORF">BDQ12DRAFT_675781</name>
</gene>
<sequence length="293" mass="33801">MLNTHLGETVRKYHPRFDSPHAKVILRSREGTLYRTSAFTLRNTSGYFRNLLPPAQHQTQTTHQQENPILIDASDTTLELVLRMLCGLETAIWTATFDELEDAVVLIERWDTAGPLSIIRSAITAPPFHAESLRLYALATRLGWEEEAQLASTHTLSLSLHDEDHTPRLEQLKSKHLLSLSRLHRSRRDMFKHALDTHVTFSHANSPRTICQRCQLQEIDNYPWRELKMRMFMEMDRRPLGDTIGSLDMEEWAESVVCWGARCPKEQCSGLYYDKRVMMRSIMSCLVGLPLTV</sequence>
<name>A0A5C3MRI2_9AGAR</name>
<keyword evidence="2" id="KW-1185">Reference proteome</keyword>
<dbReference type="EMBL" id="ML213591">
    <property type="protein sequence ID" value="TFK43911.1"/>
    <property type="molecule type" value="Genomic_DNA"/>
</dbReference>
<protein>
    <recommendedName>
        <fullName evidence="3">BTB domain-containing protein</fullName>
    </recommendedName>
</protein>
<organism evidence="1 2">
    <name type="scientific">Crucibulum laeve</name>
    <dbReference type="NCBI Taxonomy" id="68775"/>
    <lineage>
        <taxon>Eukaryota</taxon>
        <taxon>Fungi</taxon>
        <taxon>Dikarya</taxon>
        <taxon>Basidiomycota</taxon>
        <taxon>Agaricomycotina</taxon>
        <taxon>Agaricomycetes</taxon>
        <taxon>Agaricomycetidae</taxon>
        <taxon>Agaricales</taxon>
        <taxon>Agaricineae</taxon>
        <taxon>Nidulariaceae</taxon>
        <taxon>Crucibulum</taxon>
    </lineage>
</organism>
<evidence type="ECO:0000313" key="2">
    <source>
        <dbReference type="Proteomes" id="UP000308652"/>
    </source>
</evidence>
<evidence type="ECO:0000313" key="1">
    <source>
        <dbReference type="EMBL" id="TFK43911.1"/>
    </source>
</evidence>
<evidence type="ECO:0008006" key="3">
    <source>
        <dbReference type="Google" id="ProtNLM"/>
    </source>
</evidence>
<reference evidence="1 2" key="1">
    <citation type="journal article" date="2019" name="Nat. Ecol. Evol.">
        <title>Megaphylogeny resolves global patterns of mushroom evolution.</title>
        <authorList>
            <person name="Varga T."/>
            <person name="Krizsan K."/>
            <person name="Foldi C."/>
            <person name="Dima B."/>
            <person name="Sanchez-Garcia M."/>
            <person name="Sanchez-Ramirez S."/>
            <person name="Szollosi G.J."/>
            <person name="Szarkandi J.G."/>
            <person name="Papp V."/>
            <person name="Albert L."/>
            <person name="Andreopoulos W."/>
            <person name="Angelini C."/>
            <person name="Antonin V."/>
            <person name="Barry K.W."/>
            <person name="Bougher N.L."/>
            <person name="Buchanan P."/>
            <person name="Buyck B."/>
            <person name="Bense V."/>
            <person name="Catcheside P."/>
            <person name="Chovatia M."/>
            <person name="Cooper J."/>
            <person name="Damon W."/>
            <person name="Desjardin D."/>
            <person name="Finy P."/>
            <person name="Geml J."/>
            <person name="Haridas S."/>
            <person name="Hughes K."/>
            <person name="Justo A."/>
            <person name="Karasinski D."/>
            <person name="Kautmanova I."/>
            <person name="Kiss B."/>
            <person name="Kocsube S."/>
            <person name="Kotiranta H."/>
            <person name="LaButti K.M."/>
            <person name="Lechner B.E."/>
            <person name="Liimatainen K."/>
            <person name="Lipzen A."/>
            <person name="Lukacs Z."/>
            <person name="Mihaltcheva S."/>
            <person name="Morgado L.N."/>
            <person name="Niskanen T."/>
            <person name="Noordeloos M.E."/>
            <person name="Ohm R.A."/>
            <person name="Ortiz-Santana B."/>
            <person name="Ovrebo C."/>
            <person name="Racz N."/>
            <person name="Riley R."/>
            <person name="Savchenko A."/>
            <person name="Shiryaev A."/>
            <person name="Soop K."/>
            <person name="Spirin V."/>
            <person name="Szebenyi C."/>
            <person name="Tomsovsky M."/>
            <person name="Tulloss R.E."/>
            <person name="Uehling J."/>
            <person name="Grigoriev I.V."/>
            <person name="Vagvolgyi C."/>
            <person name="Papp T."/>
            <person name="Martin F.M."/>
            <person name="Miettinen O."/>
            <person name="Hibbett D.S."/>
            <person name="Nagy L.G."/>
        </authorList>
    </citation>
    <scope>NUCLEOTIDE SEQUENCE [LARGE SCALE GENOMIC DNA]</scope>
    <source>
        <strain evidence="1 2">CBS 166.37</strain>
    </source>
</reference>
<dbReference type="OrthoDB" id="3238622at2759"/>
<accession>A0A5C3MRI2</accession>
<dbReference type="Proteomes" id="UP000308652">
    <property type="component" value="Unassembled WGS sequence"/>
</dbReference>
<proteinExistence type="predicted"/>